<dbReference type="RefSeq" id="WP_115659877.1">
    <property type="nucleotide sequence ID" value="NZ_UGHD01000002.1"/>
</dbReference>
<accession>A0A377HPW3</accession>
<protein>
    <submittedName>
        <fullName evidence="2">Sulfotransferase domain</fullName>
    </submittedName>
</protein>
<sequence length="294" mass="33776">MHHVPSLNQPVIFLGPPRSGVTLVSDIIFYHEAFCWLDERFNKHPKSGLEHRLFRHKCQCRNNALNIHSFLGDLVREFSPSPSEATHFWDENTRDEIDFYRGFARGKHATPLEISTLRNILCKRVALSQKSRLALKFTGPARLCFLHSLFPDAKFIYISRDPASTVHSMLSTEEWEYQGKHLLWWRGAYSLKELAQYDQLRGHPVAGTAFQLNKLLQTAKREASELDLDVLTIQYEDFVSAPDQTIARVLDFAELPASETVNAALRQNNIRCSNNVLRMPATDVNTVYTWCPAY</sequence>
<dbReference type="Gene3D" id="3.40.50.300">
    <property type="entry name" value="P-loop containing nucleotide triphosphate hydrolases"/>
    <property type="match status" value="1"/>
</dbReference>
<dbReference type="InterPro" id="IPR026634">
    <property type="entry name" value="TPST-like"/>
</dbReference>
<organism evidence="2 3">
    <name type="scientific">Grimontia hollisae</name>
    <name type="common">Vibrio hollisae</name>
    <dbReference type="NCBI Taxonomy" id="673"/>
    <lineage>
        <taxon>Bacteria</taxon>
        <taxon>Pseudomonadati</taxon>
        <taxon>Pseudomonadota</taxon>
        <taxon>Gammaproteobacteria</taxon>
        <taxon>Vibrionales</taxon>
        <taxon>Vibrionaceae</taxon>
        <taxon>Grimontia</taxon>
    </lineage>
</organism>
<dbReference type="PANTHER" id="PTHR12788">
    <property type="entry name" value="PROTEIN-TYROSINE SULFOTRANSFERASE 2"/>
    <property type="match status" value="1"/>
</dbReference>
<dbReference type="GO" id="GO:0008476">
    <property type="term" value="F:protein-tyrosine sulfotransferase activity"/>
    <property type="evidence" value="ECO:0007669"/>
    <property type="project" value="InterPro"/>
</dbReference>
<dbReference type="InterPro" id="IPR027417">
    <property type="entry name" value="P-loop_NTPase"/>
</dbReference>
<reference evidence="2 3" key="1">
    <citation type="submission" date="2018-06" db="EMBL/GenBank/DDBJ databases">
        <authorList>
            <consortium name="Pathogen Informatics"/>
            <person name="Doyle S."/>
        </authorList>
    </citation>
    <scope>NUCLEOTIDE SEQUENCE [LARGE SCALE GENOMIC DNA]</scope>
    <source>
        <strain evidence="2 3">NCTC11645</strain>
    </source>
</reference>
<dbReference type="AlphaFoldDB" id="A0A377HPW3"/>
<keyword evidence="1 2" id="KW-0808">Transferase</keyword>
<dbReference type="EMBL" id="UGHD01000002">
    <property type="protein sequence ID" value="STO57752.1"/>
    <property type="molecule type" value="Genomic_DNA"/>
</dbReference>
<name>A0A377HPW3_GRIHO</name>
<evidence type="ECO:0000313" key="3">
    <source>
        <dbReference type="Proteomes" id="UP000254512"/>
    </source>
</evidence>
<dbReference type="Proteomes" id="UP000254512">
    <property type="component" value="Unassembled WGS sequence"/>
</dbReference>
<dbReference type="Pfam" id="PF13469">
    <property type="entry name" value="Sulfotransfer_3"/>
    <property type="match status" value="1"/>
</dbReference>
<proteinExistence type="predicted"/>
<dbReference type="PANTHER" id="PTHR12788:SF10">
    <property type="entry name" value="PROTEIN-TYROSINE SULFOTRANSFERASE"/>
    <property type="match status" value="1"/>
</dbReference>
<evidence type="ECO:0000313" key="2">
    <source>
        <dbReference type="EMBL" id="STO57752.1"/>
    </source>
</evidence>
<evidence type="ECO:0000256" key="1">
    <source>
        <dbReference type="ARBA" id="ARBA00022679"/>
    </source>
</evidence>
<dbReference type="SUPFAM" id="SSF52540">
    <property type="entry name" value="P-loop containing nucleoside triphosphate hydrolases"/>
    <property type="match status" value="1"/>
</dbReference>
<gene>
    <name evidence="2" type="ORF">NCTC11645_02145</name>
</gene>